<evidence type="ECO:0000256" key="2">
    <source>
        <dbReference type="ARBA" id="ARBA00005908"/>
    </source>
</evidence>
<keyword evidence="4 10" id="KW-0963">Cytoplasm</keyword>
<dbReference type="GO" id="GO:0006935">
    <property type="term" value="P:chemotaxis"/>
    <property type="evidence" value="ECO:0007669"/>
    <property type="project" value="UniProtKB-KW"/>
</dbReference>
<evidence type="ECO:0000256" key="12">
    <source>
        <dbReference type="SAM" id="MobiDB-lite"/>
    </source>
</evidence>
<dbReference type="EC" id="3.1.3.-" evidence="10"/>
<evidence type="ECO:0000256" key="1">
    <source>
        <dbReference type="ARBA" id="ARBA00004496"/>
    </source>
</evidence>
<dbReference type="Proteomes" id="UP000588806">
    <property type="component" value="Unassembled WGS sequence"/>
</dbReference>
<evidence type="ECO:0000313" key="13">
    <source>
        <dbReference type="EMBL" id="NOG30855.1"/>
    </source>
</evidence>
<feature type="compositionally biased region" description="Acidic residues" evidence="12">
    <location>
        <begin position="218"/>
        <end position="228"/>
    </location>
</feature>
<dbReference type="GO" id="GO:0005737">
    <property type="term" value="C:cytoplasm"/>
    <property type="evidence" value="ECO:0007669"/>
    <property type="project" value="UniProtKB-SubCell"/>
</dbReference>
<keyword evidence="6 10" id="KW-0283">Flagellar rotation</keyword>
<comment type="similarity">
    <text evidence="2 10">Belongs to the CheZ family.</text>
</comment>
<keyword evidence="14" id="KW-1185">Reference proteome</keyword>
<protein>
    <recommendedName>
        <fullName evidence="3 10">Protein phosphatase CheZ</fullName>
        <ecNumber evidence="10">3.1.3.-</ecNumber>
    </recommendedName>
    <alternativeName>
        <fullName evidence="9 10">Chemotaxis protein CheZ</fullName>
    </alternativeName>
</protein>
<dbReference type="GO" id="GO:0009288">
    <property type="term" value="C:bacterial-type flagellum"/>
    <property type="evidence" value="ECO:0007669"/>
    <property type="project" value="InterPro"/>
</dbReference>
<evidence type="ECO:0000256" key="3">
    <source>
        <dbReference type="ARBA" id="ARBA00018484"/>
    </source>
</evidence>
<dbReference type="NCBIfam" id="NF008368">
    <property type="entry name" value="PRK11166.1"/>
    <property type="match status" value="1"/>
</dbReference>
<dbReference type="GO" id="GO:0004721">
    <property type="term" value="F:phosphoprotein phosphatase activity"/>
    <property type="evidence" value="ECO:0007669"/>
    <property type="project" value="UniProtKB-KW"/>
</dbReference>
<dbReference type="PANTHER" id="PTHR43693:SF1">
    <property type="entry name" value="PROTEIN PHOSPHATASE CHEZ"/>
    <property type="match status" value="1"/>
</dbReference>
<organism evidence="13 14">
    <name type="scientific">Vreelandella azerica</name>
    <dbReference type="NCBI Taxonomy" id="2732867"/>
    <lineage>
        <taxon>Bacteria</taxon>
        <taxon>Pseudomonadati</taxon>
        <taxon>Pseudomonadota</taxon>
        <taxon>Gammaproteobacteria</taxon>
        <taxon>Oceanospirillales</taxon>
        <taxon>Halomonadaceae</taxon>
        <taxon>Vreelandella</taxon>
    </lineage>
</organism>
<keyword evidence="7 10" id="KW-0378">Hydrolase</keyword>
<evidence type="ECO:0000313" key="14">
    <source>
        <dbReference type="Proteomes" id="UP000588806"/>
    </source>
</evidence>
<accession>A0A7Y3XA64</accession>
<proteinExistence type="inferred from homology"/>
<dbReference type="GO" id="GO:0097588">
    <property type="term" value="P:archaeal or bacterial-type flagellum-dependent cell motility"/>
    <property type="evidence" value="ECO:0007669"/>
    <property type="project" value="UniProtKB-KW"/>
</dbReference>
<dbReference type="Pfam" id="PF04344">
    <property type="entry name" value="CheZ"/>
    <property type="match status" value="1"/>
</dbReference>
<keyword evidence="5 10" id="KW-0145">Chemotaxis</keyword>
<dbReference type="SUPFAM" id="SSF75708">
    <property type="entry name" value="Chemotaxis phosphatase CheZ"/>
    <property type="match status" value="1"/>
</dbReference>
<comment type="function">
    <text evidence="10">Plays an important role in bacterial chemotaxis signal transduction pathway by accelerating the dephosphorylation of phosphorylated CheY (CheY-P).</text>
</comment>
<evidence type="ECO:0000256" key="7">
    <source>
        <dbReference type="ARBA" id="ARBA00022801"/>
    </source>
</evidence>
<gene>
    <name evidence="13" type="primary">cheZ</name>
    <name evidence="13" type="ORF">HLB35_02090</name>
</gene>
<dbReference type="PIRSF" id="PIRSF002884">
    <property type="entry name" value="CheZ"/>
    <property type="match status" value="1"/>
</dbReference>
<comment type="subunit">
    <text evidence="10">Homodimer.</text>
</comment>
<dbReference type="Gene3D" id="1.10.287.500">
    <property type="entry name" value="Helix hairpin bin"/>
    <property type="match status" value="1"/>
</dbReference>
<evidence type="ECO:0000256" key="6">
    <source>
        <dbReference type="ARBA" id="ARBA00022779"/>
    </source>
</evidence>
<evidence type="ECO:0000256" key="4">
    <source>
        <dbReference type="ARBA" id="ARBA00022490"/>
    </source>
</evidence>
<reference evidence="13 14" key="2">
    <citation type="submission" date="2020-06" db="EMBL/GenBank/DDBJ databases">
        <title>Halomonas songnenensis sp. nov., a moderately halophilic bacterium isolated from saline and alkaline soils.</title>
        <authorList>
            <person name="Jiang J."/>
            <person name="Pan Y."/>
        </authorList>
    </citation>
    <scope>NUCLEOTIDE SEQUENCE [LARGE SCALE GENOMIC DNA]</scope>
    <source>
        <strain evidence="13 14">TBZ9</strain>
    </source>
</reference>
<evidence type="ECO:0000256" key="10">
    <source>
        <dbReference type="PIRNR" id="PIRNR002884"/>
    </source>
</evidence>
<dbReference type="EMBL" id="JABFHI010000001">
    <property type="protein sequence ID" value="NOG30855.1"/>
    <property type="molecule type" value="Genomic_DNA"/>
</dbReference>
<comment type="subcellular location">
    <subcellularLocation>
        <location evidence="1 10">Cytoplasm</location>
    </subcellularLocation>
</comment>
<feature type="region of interest" description="Disordered" evidence="12">
    <location>
        <begin position="183"/>
        <end position="228"/>
    </location>
</feature>
<name>A0A7Y3XA64_9GAMM</name>
<dbReference type="AlphaFoldDB" id="A0A7Y3XA64"/>
<dbReference type="Gene3D" id="1.20.5.590">
    <property type="entry name" value="Single helix bin"/>
    <property type="match status" value="1"/>
</dbReference>
<evidence type="ECO:0000256" key="11">
    <source>
        <dbReference type="PIRSR" id="PIRSR002884-1"/>
    </source>
</evidence>
<reference evidence="13 14" key="1">
    <citation type="submission" date="2020-05" db="EMBL/GenBank/DDBJ databases">
        <authorList>
            <person name="Ruan W."/>
            <person name="Jeon C.O."/>
            <person name="Chun B.H."/>
        </authorList>
    </citation>
    <scope>NUCLEOTIDE SEQUENCE [LARGE SCALE GENOMIC DNA]</scope>
    <source>
        <strain evidence="13 14">TBZ9</strain>
    </source>
</reference>
<evidence type="ECO:0000256" key="8">
    <source>
        <dbReference type="ARBA" id="ARBA00022912"/>
    </source>
</evidence>
<dbReference type="InterPro" id="IPR050992">
    <property type="entry name" value="CheZ_family_phosphatases"/>
</dbReference>
<comment type="caution">
    <text evidence="13">The sequence shown here is derived from an EMBL/GenBank/DDBJ whole genome shotgun (WGS) entry which is preliminary data.</text>
</comment>
<dbReference type="PANTHER" id="PTHR43693">
    <property type="entry name" value="PROTEIN PHOSPHATASE CHEZ"/>
    <property type="match status" value="1"/>
</dbReference>
<dbReference type="GO" id="GO:0050920">
    <property type="term" value="P:regulation of chemotaxis"/>
    <property type="evidence" value="ECO:0007669"/>
    <property type="project" value="InterPro"/>
</dbReference>
<dbReference type="InterPro" id="IPR007439">
    <property type="entry name" value="Chemotax_Pase_CheZ"/>
</dbReference>
<evidence type="ECO:0000256" key="9">
    <source>
        <dbReference type="ARBA" id="ARBA00029599"/>
    </source>
</evidence>
<keyword evidence="8 10" id="KW-0904">Protein phosphatase</keyword>
<feature type="region of interest" description="Disordered" evidence="12">
    <location>
        <begin position="1"/>
        <end position="21"/>
    </location>
</feature>
<feature type="site" description="Enhances dephosphorylation of CheY-P" evidence="11">
    <location>
        <position position="154"/>
    </location>
</feature>
<dbReference type="RefSeq" id="WP_171701313.1">
    <property type="nucleotide sequence ID" value="NZ_JABFHI010000001.1"/>
</dbReference>
<sequence>MAHSQDAHNSTMPSVLDDQSGEEVIQRIGQLTRMLRESMKELGLDQQIEQAAQAIPDANERLHYVASMTEQAAERSLNAVERAQPTQDKLETVSQSLSARWETKPDSDHITADDQLIADTRQFLAQEVPTQVGCAQKELLEIMMAQDFQDLTGQVIKKMMEVIQTIEQELVQVLVDNVPEASGSMKQLDQRDEHARLRNGPQMDKEKEQEDVVNGQDQVDDLLDELGF</sequence>
<evidence type="ECO:0000256" key="5">
    <source>
        <dbReference type="ARBA" id="ARBA00022500"/>
    </source>
</evidence>